<organism evidence="1 2">
    <name type="scientific">Trichothecium roseum</name>
    <dbReference type="NCBI Taxonomy" id="47278"/>
    <lineage>
        <taxon>Eukaryota</taxon>
        <taxon>Fungi</taxon>
        <taxon>Dikarya</taxon>
        <taxon>Ascomycota</taxon>
        <taxon>Pezizomycotina</taxon>
        <taxon>Sordariomycetes</taxon>
        <taxon>Hypocreomycetidae</taxon>
        <taxon>Hypocreales</taxon>
        <taxon>Hypocreales incertae sedis</taxon>
        <taxon>Trichothecium</taxon>
    </lineage>
</organism>
<sequence length="111" mass="12197">MAPVTHLVLFQFKADITAAVVAGTMTDMLNLKDKCIHPETGRPYIRSLTGGKDNSPEGRQDGITHAFVVEFESEEDRDYYVGKDPAHLAFVQNNGQHLTKAVVTDFSAGVF</sequence>
<evidence type="ECO:0000313" key="2">
    <source>
        <dbReference type="Proteomes" id="UP001163324"/>
    </source>
</evidence>
<accession>A0ACC0V7Y4</accession>
<dbReference type="EMBL" id="CM047942">
    <property type="protein sequence ID" value="KAI9901964.1"/>
    <property type="molecule type" value="Genomic_DNA"/>
</dbReference>
<comment type="caution">
    <text evidence="1">The sequence shown here is derived from an EMBL/GenBank/DDBJ whole genome shotgun (WGS) entry which is preliminary data.</text>
</comment>
<dbReference type="Proteomes" id="UP001163324">
    <property type="component" value="Chromosome 3"/>
</dbReference>
<proteinExistence type="predicted"/>
<name>A0ACC0V7Y4_9HYPO</name>
<gene>
    <name evidence="1" type="ORF">N3K66_003781</name>
</gene>
<reference evidence="1" key="1">
    <citation type="submission" date="2022-10" db="EMBL/GenBank/DDBJ databases">
        <title>Complete Genome of Trichothecium roseum strain YXFP-22015, a Plant Pathogen Isolated from Citrus.</title>
        <authorList>
            <person name="Wang Y."/>
            <person name="Zhu L."/>
        </authorList>
    </citation>
    <scope>NUCLEOTIDE SEQUENCE</scope>
    <source>
        <strain evidence="1">YXFP-22015</strain>
    </source>
</reference>
<evidence type="ECO:0000313" key="1">
    <source>
        <dbReference type="EMBL" id="KAI9901964.1"/>
    </source>
</evidence>
<keyword evidence="2" id="KW-1185">Reference proteome</keyword>
<protein>
    <submittedName>
        <fullName evidence="1">Uncharacterized protein</fullName>
    </submittedName>
</protein>